<accession>A0A0F9HRG4</accession>
<dbReference type="AlphaFoldDB" id="A0A0F9HRG4"/>
<dbReference type="EMBL" id="LAZR01014392">
    <property type="protein sequence ID" value="KKM17692.1"/>
    <property type="molecule type" value="Genomic_DNA"/>
</dbReference>
<sequence length="66" mass="7393">MASYTIKLSFTCEREDHVLASAHAIKEAFRHCPSLTHQTLTIKGGNITPEIVRSYNPKPLVIDVEI</sequence>
<protein>
    <submittedName>
        <fullName evidence="1">Uncharacterized protein</fullName>
    </submittedName>
</protein>
<comment type="caution">
    <text evidence="1">The sequence shown here is derived from an EMBL/GenBank/DDBJ whole genome shotgun (WGS) entry which is preliminary data.</text>
</comment>
<organism evidence="1">
    <name type="scientific">marine sediment metagenome</name>
    <dbReference type="NCBI Taxonomy" id="412755"/>
    <lineage>
        <taxon>unclassified sequences</taxon>
        <taxon>metagenomes</taxon>
        <taxon>ecological metagenomes</taxon>
    </lineage>
</organism>
<name>A0A0F9HRG4_9ZZZZ</name>
<gene>
    <name evidence="1" type="ORF">LCGC14_1673150</name>
</gene>
<proteinExistence type="predicted"/>
<evidence type="ECO:0000313" key="1">
    <source>
        <dbReference type="EMBL" id="KKM17692.1"/>
    </source>
</evidence>
<reference evidence="1" key="1">
    <citation type="journal article" date="2015" name="Nature">
        <title>Complex archaea that bridge the gap between prokaryotes and eukaryotes.</title>
        <authorList>
            <person name="Spang A."/>
            <person name="Saw J.H."/>
            <person name="Jorgensen S.L."/>
            <person name="Zaremba-Niedzwiedzka K."/>
            <person name="Martijn J."/>
            <person name="Lind A.E."/>
            <person name="van Eijk R."/>
            <person name="Schleper C."/>
            <person name="Guy L."/>
            <person name="Ettema T.J."/>
        </authorList>
    </citation>
    <scope>NUCLEOTIDE SEQUENCE</scope>
</reference>